<protein>
    <submittedName>
        <fullName evidence="1">Uncharacterized protein</fullName>
    </submittedName>
</protein>
<comment type="caution">
    <text evidence="1">The sequence shown here is derived from an EMBL/GenBank/DDBJ whole genome shotgun (WGS) entry which is preliminary data.</text>
</comment>
<reference evidence="2" key="1">
    <citation type="journal article" date="2019" name="Int. J. Syst. Evol. Microbiol.">
        <title>The Global Catalogue of Microorganisms (GCM) 10K type strain sequencing project: providing services to taxonomists for standard genome sequencing and annotation.</title>
        <authorList>
            <consortium name="The Broad Institute Genomics Platform"/>
            <consortium name="The Broad Institute Genome Sequencing Center for Infectious Disease"/>
            <person name="Wu L."/>
            <person name="Ma J."/>
        </authorList>
    </citation>
    <scope>NUCLEOTIDE SEQUENCE [LARGE SCALE GENOMIC DNA]</scope>
    <source>
        <strain evidence="2">JCM 18392</strain>
    </source>
</reference>
<proteinExistence type="predicted"/>
<dbReference type="EMBL" id="BAABJY010000002">
    <property type="protein sequence ID" value="GAA4869605.1"/>
    <property type="molecule type" value="Genomic_DNA"/>
</dbReference>
<keyword evidence="2" id="KW-1185">Reference proteome</keyword>
<dbReference type="Proteomes" id="UP001501323">
    <property type="component" value="Unassembled WGS sequence"/>
</dbReference>
<evidence type="ECO:0000313" key="2">
    <source>
        <dbReference type="Proteomes" id="UP001501323"/>
    </source>
</evidence>
<evidence type="ECO:0000313" key="1">
    <source>
        <dbReference type="EMBL" id="GAA4869605.1"/>
    </source>
</evidence>
<sequence>MTRYAALQRMSSNVGEGAMSVGRCMPVGLLVLALASACASLPPRAGEGPSTHRYRAAGNEPFWSVDVDGARLVFRTPENVDGTVIPAERLIDGTDVVFTQRAGNPPFLLRLKPGPC</sequence>
<name>A0ABP9E6M8_9GAMM</name>
<gene>
    <name evidence="1" type="ORF">GCM10023332_22740</name>
</gene>
<organism evidence="1 2">
    <name type="scientific">Luteimonas vadosa</name>
    <dbReference type="NCBI Taxonomy" id="1165507"/>
    <lineage>
        <taxon>Bacteria</taxon>
        <taxon>Pseudomonadati</taxon>
        <taxon>Pseudomonadota</taxon>
        <taxon>Gammaproteobacteria</taxon>
        <taxon>Lysobacterales</taxon>
        <taxon>Lysobacteraceae</taxon>
        <taxon>Luteimonas</taxon>
    </lineage>
</organism>
<accession>A0ABP9E6M8</accession>